<organism evidence="1">
    <name type="scientific">uncultured Acidobacteriota bacterium</name>
    <dbReference type="NCBI Taxonomy" id="171953"/>
    <lineage>
        <taxon>Bacteria</taxon>
        <taxon>Pseudomonadati</taxon>
        <taxon>Acidobacteriota</taxon>
        <taxon>environmental samples</taxon>
    </lineage>
</organism>
<sequence>MMAPKAEIRRFDIFAEWNRLRAVTLLKLPEPEARAYGLAVAKVVAARKLRGYTPRELADFKRQARTLAHPEEITVPWWHRLASPEEFETKIIERMGRAFYEQVFRPTIARAWREGKSYEEIRDTLRQQWNRLRG</sequence>
<name>H5S9E1_9BACT</name>
<protein>
    <submittedName>
        <fullName evidence="1">Uncharacterized protein</fullName>
    </submittedName>
</protein>
<gene>
    <name evidence="1" type="ORF">HGMM_F03C01C18</name>
</gene>
<dbReference type="EMBL" id="AP011639">
    <property type="protein sequence ID" value="BAL52777.1"/>
    <property type="molecule type" value="Genomic_DNA"/>
</dbReference>
<evidence type="ECO:0000313" key="1">
    <source>
        <dbReference type="EMBL" id="BAL52777.1"/>
    </source>
</evidence>
<reference evidence="1" key="2">
    <citation type="journal article" date="2012" name="PLoS ONE">
        <title>A Deeply Branching Thermophilic Bacterium with an Ancient Acetyl-CoA Pathway Dominates a Subsurface Ecosystem.</title>
        <authorList>
            <person name="Takami H."/>
            <person name="Noguchi H."/>
            <person name="Takaki Y."/>
            <person name="Uchiyama I."/>
            <person name="Toyoda A."/>
            <person name="Nishi S."/>
            <person name="Chee G.-J."/>
            <person name="Arai W."/>
            <person name="Nunoura T."/>
            <person name="Itoh T."/>
            <person name="Hattori M."/>
            <person name="Takai K."/>
        </authorList>
    </citation>
    <scope>NUCLEOTIDE SEQUENCE</scope>
</reference>
<dbReference type="AlphaFoldDB" id="H5S9E1"/>
<proteinExistence type="predicted"/>
<accession>H5S9E1</accession>
<reference evidence="1" key="1">
    <citation type="journal article" date="2005" name="Environ. Microbiol.">
        <title>Genetic and functional properties of uncultivated thermophilic crenarchaeotes from a subsurface gold mine as revealed by analysis of genome fragments.</title>
        <authorList>
            <person name="Nunoura T."/>
            <person name="Hirayama H."/>
            <person name="Takami H."/>
            <person name="Oida H."/>
            <person name="Nishi S."/>
            <person name="Shimamura S."/>
            <person name="Suzuki Y."/>
            <person name="Inagaki F."/>
            <person name="Takai K."/>
            <person name="Nealson K.H."/>
            <person name="Horikoshi K."/>
        </authorList>
    </citation>
    <scope>NUCLEOTIDE SEQUENCE</scope>
</reference>